<dbReference type="Proteomes" id="UP001140074">
    <property type="component" value="Unassembled WGS sequence"/>
</dbReference>
<dbReference type="InterPro" id="IPR032675">
    <property type="entry name" value="LRR_dom_sf"/>
</dbReference>
<dbReference type="Gene3D" id="3.80.10.10">
    <property type="entry name" value="Ribonuclease Inhibitor"/>
    <property type="match status" value="1"/>
</dbReference>
<proteinExistence type="predicted"/>
<sequence>MGMIDVCDGSVLMKLSCEPYKDRTFPKVHSIKFTIFLPAEDMAISPDSESNISAFVQRIKQMAPSIKKVSITQGRRFAITTLISLLLLTSLAEQLSQNVVGVDYDIDGLPVIVVQQMTGLSSLVYSSFTPTDGGKQIMQLARRNASTLQLLKINLNPITVITSLIQNADGSYAQYPCLHTFKLSCQRGSHVSQWPEFPGAVPFPRLRVLNIGMVNPFGDDTVFRGNAATLGSLFFPLNTETVKILREGKVFTPVSHPKLQYVNLGMNLDFEPNIFGTDVEYLRFVLRIGSNAPVRTIVDSLTGEAFLSTILVFGEHTCIQVLTLEYTHLNLCNVIALVKALPLLSDLHTPFPVLGSWPDGVAKHELSAYVIANYAPTGRRFRCWHLLSDHSDHIESAVCCVLLLALVSPNFDYAAVTPTRRGLFMTHMSEMIAIDEFRPHESRLRRLLFGGAKNEIRSVEQLRR</sequence>
<dbReference type="SUPFAM" id="SSF52047">
    <property type="entry name" value="RNI-like"/>
    <property type="match status" value="1"/>
</dbReference>
<evidence type="ECO:0000313" key="1">
    <source>
        <dbReference type="EMBL" id="KAJ2859098.1"/>
    </source>
</evidence>
<keyword evidence="2" id="KW-1185">Reference proteome</keyword>
<dbReference type="AlphaFoldDB" id="A0A9W8IKS0"/>
<evidence type="ECO:0000313" key="2">
    <source>
        <dbReference type="Proteomes" id="UP001140074"/>
    </source>
</evidence>
<protein>
    <submittedName>
        <fullName evidence="1">Uncharacterized protein</fullName>
    </submittedName>
</protein>
<gene>
    <name evidence="1" type="ORF">GGH94_006291</name>
</gene>
<accession>A0A9W8IKS0</accession>
<comment type="caution">
    <text evidence="1">The sequence shown here is derived from an EMBL/GenBank/DDBJ whole genome shotgun (WGS) entry which is preliminary data.</text>
</comment>
<reference evidence="1" key="1">
    <citation type="submission" date="2022-07" db="EMBL/GenBank/DDBJ databases">
        <title>Phylogenomic reconstructions and comparative analyses of Kickxellomycotina fungi.</title>
        <authorList>
            <person name="Reynolds N.K."/>
            <person name="Stajich J.E."/>
            <person name="Barry K."/>
            <person name="Grigoriev I.V."/>
            <person name="Crous P."/>
            <person name="Smith M.E."/>
        </authorList>
    </citation>
    <scope>NUCLEOTIDE SEQUENCE</scope>
    <source>
        <strain evidence="1">RSA 476</strain>
    </source>
</reference>
<name>A0A9W8IKS0_9FUNG</name>
<organism evidence="1 2">
    <name type="scientific">Coemansia aciculifera</name>
    <dbReference type="NCBI Taxonomy" id="417176"/>
    <lineage>
        <taxon>Eukaryota</taxon>
        <taxon>Fungi</taxon>
        <taxon>Fungi incertae sedis</taxon>
        <taxon>Zoopagomycota</taxon>
        <taxon>Kickxellomycotina</taxon>
        <taxon>Kickxellomycetes</taxon>
        <taxon>Kickxellales</taxon>
        <taxon>Kickxellaceae</taxon>
        <taxon>Coemansia</taxon>
    </lineage>
</organism>
<dbReference type="EMBL" id="JANBUY010000433">
    <property type="protein sequence ID" value="KAJ2859098.1"/>
    <property type="molecule type" value="Genomic_DNA"/>
</dbReference>